<sequence>MEDWPYTLKILKSKEKELLFSEFTVEEIDFVIKNLVKNIAPGGDGVTYSIKFYWKIIKEDFVKALNHFLNLGSIDCNWKDTLVIFIPKVSNPLLPTNYRPISLCNSVYKVVAKIILNRLTLIIPLLISKEQAAFIRGRSISGHILIAQEMFHKFRYSKAAKGMVSFKADMKQAYDSMSWKTLKQVLNYFDFPDMISKLILECVLNPRFFIIINGKLSRWINAESRFRQGCPLSPILFILCSQLLTNAFSHSSTRIGLCSKSPSISNLLFADDVMVFSEASRKVVYEVKSILSDFGLWTGQSINERNLPFPLGVIMVTSDYYFIIEKALRLLNTWGTKYLSLAGKIILIKIVILAIPNYYSSHSLVQAKVLKEINKIYRGFIWKKSSGNPGLHYLSWENLCKPLKEGGCGLFSSTRSVAPLRTRLSWRFLNNKDSLLHRTLAPKYGTRFGKSEIKKFSSSWKILCNGGKVLDPFIRWKVANGDSINVFKDKWILDRSNNEWPTFVVPQGDGELFLNNFIEDGIWNEDKLKKIFGKELVDLILKIKIYPNQDKDDRELIYQDSGRSIPGMISGLQH</sequence>
<dbReference type="PANTHER" id="PTHR31635">
    <property type="entry name" value="REVERSE TRANSCRIPTASE DOMAIN-CONTAINING PROTEIN-RELATED"/>
    <property type="match status" value="1"/>
</dbReference>
<evidence type="ECO:0000313" key="3">
    <source>
        <dbReference type="Proteomes" id="UP000829196"/>
    </source>
</evidence>
<name>A0A8T3AK43_DENNO</name>
<dbReference type="InterPro" id="IPR000477">
    <property type="entry name" value="RT_dom"/>
</dbReference>
<dbReference type="AlphaFoldDB" id="A0A8T3AK43"/>
<dbReference type="Proteomes" id="UP000829196">
    <property type="component" value="Unassembled WGS sequence"/>
</dbReference>
<dbReference type="SMR" id="A0A8T3AK43"/>
<dbReference type="PROSITE" id="PS50878">
    <property type="entry name" value="RT_POL"/>
    <property type="match status" value="1"/>
</dbReference>
<dbReference type="CDD" id="cd01650">
    <property type="entry name" value="RT_nLTR_like"/>
    <property type="match status" value="1"/>
</dbReference>
<dbReference type="Pfam" id="PF00078">
    <property type="entry name" value="RVT_1"/>
    <property type="match status" value="1"/>
</dbReference>
<reference evidence="2" key="1">
    <citation type="journal article" date="2022" name="Front. Genet.">
        <title>Chromosome-Scale Assembly of the Dendrobium nobile Genome Provides Insights Into the Molecular Mechanism of the Biosynthesis of the Medicinal Active Ingredient of Dendrobium.</title>
        <authorList>
            <person name="Xu Q."/>
            <person name="Niu S.-C."/>
            <person name="Li K.-L."/>
            <person name="Zheng P.-J."/>
            <person name="Zhang X.-J."/>
            <person name="Jia Y."/>
            <person name="Liu Y."/>
            <person name="Niu Y.-X."/>
            <person name="Yu L.-H."/>
            <person name="Chen D.-F."/>
            <person name="Zhang G.-Q."/>
        </authorList>
    </citation>
    <scope>NUCLEOTIDE SEQUENCE</scope>
    <source>
        <tissue evidence="2">Leaf</tissue>
    </source>
</reference>
<evidence type="ECO:0000259" key="1">
    <source>
        <dbReference type="PROSITE" id="PS50878"/>
    </source>
</evidence>
<gene>
    <name evidence="2" type="ORF">KFK09_022720</name>
</gene>
<keyword evidence="3" id="KW-1185">Reference proteome</keyword>
<organism evidence="2 3">
    <name type="scientific">Dendrobium nobile</name>
    <name type="common">Orchid</name>
    <dbReference type="NCBI Taxonomy" id="94219"/>
    <lineage>
        <taxon>Eukaryota</taxon>
        <taxon>Viridiplantae</taxon>
        <taxon>Streptophyta</taxon>
        <taxon>Embryophyta</taxon>
        <taxon>Tracheophyta</taxon>
        <taxon>Spermatophyta</taxon>
        <taxon>Magnoliopsida</taxon>
        <taxon>Liliopsida</taxon>
        <taxon>Asparagales</taxon>
        <taxon>Orchidaceae</taxon>
        <taxon>Epidendroideae</taxon>
        <taxon>Malaxideae</taxon>
        <taxon>Dendrobiinae</taxon>
        <taxon>Dendrobium</taxon>
    </lineage>
</organism>
<dbReference type="PANTHER" id="PTHR31635:SF196">
    <property type="entry name" value="REVERSE TRANSCRIPTASE DOMAIN-CONTAINING PROTEIN-RELATED"/>
    <property type="match status" value="1"/>
</dbReference>
<comment type="caution">
    <text evidence="2">The sequence shown here is derived from an EMBL/GenBank/DDBJ whole genome shotgun (WGS) entry which is preliminary data.</text>
</comment>
<proteinExistence type="predicted"/>
<feature type="domain" description="Reverse transcriptase" evidence="1">
    <location>
        <begin position="67"/>
        <end position="346"/>
    </location>
</feature>
<accession>A0A8T3AK43</accession>
<evidence type="ECO:0000313" key="2">
    <source>
        <dbReference type="EMBL" id="KAI0496404.1"/>
    </source>
</evidence>
<dbReference type="EMBL" id="JAGYWB010000016">
    <property type="protein sequence ID" value="KAI0496404.1"/>
    <property type="molecule type" value="Genomic_DNA"/>
</dbReference>
<dbReference type="OrthoDB" id="784000at2759"/>
<protein>
    <recommendedName>
        <fullName evidence="1">Reverse transcriptase domain-containing protein</fullName>
    </recommendedName>
</protein>